<dbReference type="EMBL" id="JAHLJV010000036">
    <property type="protein sequence ID" value="KAK1589778.1"/>
    <property type="molecule type" value="Genomic_DNA"/>
</dbReference>
<keyword evidence="3" id="KW-1185">Reference proteome</keyword>
<name>A0AAD8PYD0_9PEZI</name>
<evidence type="ECO:0000313" key="2">
    <source>
        <dbReference type="EMBL" id="KAK1589778.1"/>
    </source>
</evidence>
<accession>A0AAD8PYD0</accession>
<comment type="caution">
    <text evidence="2">The sequence shown here is derived from an EMBL/GenBank/DDBJ whole genome shotgun (WGS) entry which is preliminary data.</text>
</comment>
<feature type="region of interest" description="Disordered" evidence="1">
    <location>
        <begin position="61"/>
        <end position="87"/>
    </location>
</feature>
<reference evidence="2" key="1">
    <citation type="submission" date="2021-06" db="EMBL/GenBank/DDBJ databases">
        <title>Comparative genomics, transcriptomics and evolutionary studies reveal genomic signatures of adaptation to plant cell wall in hemibiotrophic fungi.</title>
        <authorList>
            <consortium name="DOE Joint Genome Institute"/>
            <person name="Baroncelli R."/>
            <person name="Diaz J.F."/>
            <person name="Benocci T."/>
            <person name="Peng M."/>
            <person name="Battaglia E."/>
            <person name="Haridas S."/>
            <person name="Andreopoulos W."/>
            <person name="Labutti K."/>
            <person name="Pangilinan J."/>
            <person name="Floch G.L."/>
            <person name="Makela M.R."/>
            <person name="Henrissat B."/>
            <person name="Grigoriev I.V."/>
            <person name="Crouch J.A."/>
            <person name="De Vries R.P."/>
            <person name="Sukno S.A."/>
            <person name="Thon M.R."/>
        </authorList>
    </citation>
    <scope>NUCLEOTIDE SEQUENCE</scope>
    <source>
        <strain evidence="2">CBS 125086</strain>
    </source>
</reference>
<proteinExistence type="predicted"/>
<protein>
    <submittedName>
        <fullName evidence="2">Uncharacterized protein</fullName>
    </submittedName>
</protein>
<gene>
    <name evidence="2" type="ORF">LY79DRAFT_556286</name>
</gene>
<dbReference type="RefSeq" id="XP_060413315.1">
    <property type="nucleotide sequence ID" value="XM_060558003.1"/>
</dbReference>
<organism evidence="2 3">
    <name type="scientific">Colletotrichum navitas</name>
    <dbReference type="NCBI Taxonomy" id="681940"/>
    <lineage>
        <taxon>Eukaryota</taxon>
        <taxon>Fungi</taxon>
        <taxon>Dikarya</taxon>
        <taxon>Ascomycota</taxon>
        <taxon>Pezizomycotina</taxon>
        <taxon>Sordariomycetes</taxon>
        <taxon>Hypocreomycetidae</taxon>
        <taxon>Glomerellales</taxon>
        <taxon>Glomerellaceae</taxon>
        <taxon>Colletotrichum</taxon>
        <taxon>Colletotrichum graminicola species complex</taxon>
    </lineage>
</organism>
<evidence type="ECO:0000256" key="1">
    <source>
        <dbReference type="SAM" id="MobiDB-lite"/>
    </source>
</evidence>
<dbReference type="GeneID" id="85442243"/>
<sequence>MRVRSLMNGMTRVRDAETLLFGGLLACLLAFLAYLLAHPPAADAAKFFPFQTISSPQPCPIPVRSYHRPSPRRWPGQGPSSLSPRPIRRIKDCPDGLARAGCANEARAGAERDI</sequence>
<evidence type="ECO:0000313" key="3">
    <source>
        <dbReference type="Proteomes" id="UP001230504"/>
    </source>
</evidence>
<dbReference type="Proteomes" id="UP001230504">
    <property type="component" value="Unassembled WGS sequence"/>
</dbReference>
<dbReference type="AlphaFoldDB" id="A0AAD8PYD0"/>